<dbReference type="AlphaFoldDB" id="A0A2D4JCW2"/>
<proteinExistence type="predicted"/>
<evidence type="ECO:0000313" key="1">
    <source>
        <dbReference type="EMBL" id="LAA94342.1"/>
    </source>
</evidence>
<dbReference type="EMBL" id="IACK01165181">
    <property type="protein sequence ID" value="LAA94342.1"/>
    <property type="molecule type" value="Transcribed_RNA"/>
</dbReference>
<accession>A0A2D4JCW2</accession>
<organism evidence="1">
    <name type="scientific">Micrurus lemniscatus lemniscatus</name>
    <dbReference type="NCBI Taxonomy" id="129467"/>
    <lineage>
        <taxon>Eukaryota</taxon>
        <taxon>Metazoa</taxon>
        <taxon>Chordata</taxon>
        <taxon>Craniata</taxon>
        <taxon>Vertebrata</taxon>
        <taxon>Euteleostomi</taxon>
        <taxon>Lepidosauria</taxon>
        <taxon>Squamata</taxon>
        <taxon>Bifurcata</taxon>
        <taxon>Unidentata</taxon>
        <taxon>Episquamata</taxon>
        <taxon>Toxicofera</taxon>
        <taxon>Serpentes</taxon>
        <taxon>Colubroidea</taxon>
        <taxon>Elapidae</taxon>
        <taxon>Elapinae</taxon>
        <taxon>Micrurus</taxon>
    </lineage>
</organism>
<name>A0A2D4JCW2_MICLE</name>
<reference evidence="1" key="1">
    <citation type="submission" date="2017-07" db="EMBL/GenBank/DDBJ databases">
        <authorList>
            <person name="Mikheyev A."/>
            <person name="Grau M."/>
        </authorList>
    </citation>
    <scope>NUCLEOTIDE SEQUENCE</scope>
    <source>
        <tissue evidence="1">Venom_gland</tissue>
    </source>
</reference>
<protein>
    <submittedName>
        <fullName evidence="1">Uncharacterized protein</fullName>
    </submittedName>
</protein>
<sequence>MLPALIFIPGLSTLSHHCYCHGGPSSGHQPLALTPYIQWSGSSGPVASIAVWPQPSQLWLLSAACLSPLLPSSISDTGLHVPAANYSSSLSLLWQWIQLSSSSLVTGSSSLPLSRQMPLPLSPKKPNLIGIQAGDWEDFNEQSKGKEVPLDDSNLLTGRAPEDSIGCPLPFIFLFAI</sequence>
<reference evidence="1" key="2">
    <citation type="submission" date="2017-11" db="EMBL/GenBank/DDBJ databases">
        <title>Coralsnake Venomics: Analyses of Venom Gland Transcriptomes and Proteomes of Six Brazilian Taxa.</title>
        <authorList>
            <person name="Aird S.D."/>
            <person name="Jorge da Silva N."/>
            <person name="Qiu L."/>
            <person name="Villar-Briones A."/>
            <person name="Aparecida-Saddi V."/>
            <person name="Campos-Telles M.P."/>
            <person name="Grau M."/>
            <person name="Mikheyev A.S."/>
        </authorList>
    </citation>
    <scope>NUCLEOTIDE SEQUENCE</scope>
    <source>
        <tissue evidence="1">Venom_gland</tissue>
    </source>
</reference>